<feature type="transmembrane region" description="Helical" evidence="6">
    <location>
        <begin position="84"/>
        <end position="101"/>
    </location>
</feature>
<protein>
    <recommendedName>
        <fullName evidence="9">DUF1751-domain-containing protein</fullName>
    </recommendedName>
</protein>
<dbReference type="Proteomes" id="UP001219567">
    <property type="component" value="Chromosome 3"/>
</dbReference>
<dbReference type="InterPro" id="IPR035952">
    <property type="entry name" value="Rhomboid-like_sf"/>
</dbReference>
<dbReference type="AlphaFoldDB" id="A0AAJ5YUC9"/>
<evidence type="ECO:0000256" key="4">
    <source>
        <dbReference type="ARBA" id="ARBA00023136"/>
    </source>
</evidence>
<proteinExistence type="predicted"/>
<dbReference type="InterPro" id="IPR013861">
    <property type="entry name" value="TMEM115/Pdh1/Rbl19"/>
</dbReference>
<keyword evidence="8" id="KW-1185">Reference proteome</keyword>
<dbReference type="GO" id="GO:0005794">
    <property type="term" value="C:Golgi apparatus"/>
    <property type="evidence" value="ECO:0007669"/>
    <property type="project" value="TreeGrafter"/>
</dbReference>
<keyword evidence="3 6" id="KW-1133">Transmembrane helix</keyword>
<reference evidence="7 8" key="1">
    <citation type="submission" date="2023-03" db="EMBL/GenBank/DDBJ databases">
        <title>Mating type loci evolution in Malassezia.</title>
        <authorList>
            <person name="Coelho M.A."/>
        </authorList>
    </citation>
    <scope>NUCLEOTIDE SEQUENCE [LARGE SCALE GENOMIC DNA]</scope>
    <source>
        <strain evidence="7 8">CBS 9725</strain>
    </source>
</reference>
<feature type="compositionally biased region" description="Low complexity" evidence="5">
    <location>
        <begin position="325"/>
        <end position="349"/>
    </location>
</feature>
<feature type="transmembrane region" description="Helical" evidence="6">
    <location>
        <begin position="54"/>
        <end position="72"/>
    </location>
</feature>
<evidence type="ECO:0000256" key="3">
    <source>
        <dbReference type="ARBA" id="ARBA00022989"/>
    </source>
</evidence>
<dbReference type="PANTHER" id="PTHR13377">
    <property type="entry name" value="PLACENTAL PROTEIN 6"/>
    <property type="match status" value="1"/>
</dbReference>
<feature type="transmembrane region" description="Helical" evidence="6">
    <location>
        <begin position="23"/>
        <end position="42"/>
    </location>
</feature>
<dbReference type="GO" id="GO:0006890">
    <property type="term" value="P:retrograde vesicle-mediated transport, Golgi to endoplasmic reticulum"/>
    <property type="evidence" value="ECO:0007669"/>
    <property type="project" value="InterPro"/>
</dbReference>
<evidence type="ECO:0008006" key="9">
    <source>
        <dbReference type="Google" id="ProtNLM"/>
    </source>
</evidence>
<dbReference type="GO" id="GO:0016020">
    <property type="term" value="C:membrane"/>
    <property type="evidence" value="ECO:0007669"/>
    <property type="project" value="UniProtKB-SubCell"/>
</dbReference>
<organism evidence="7 8">
    <name type="scientific">Malassezia yamatoensis</name>
    <dbReference type="NCBI Taxonomy" id="253288"/>
    <lineage>
        <taxon>Eukaryota</taxon>
        <taxon>Fungi</taxon>
        <taxon>Dikarya</taxon>
        <taxon>Basidiomycota</taxon>
        <taxon>Ustilaginomycotina</taxon>
        <taxon>Malasseziomycetes</taxon>
        <taxon>Malasseziales</taxon>
        <taxon>Malasseziaceae</taxon>
        <taxon>Malassezia</taxon>
    </lineage>
</organism>
<evidence type="ECO:0000256" key="1">
    <source>
        <dbReference type="ARBA" id="ARBA00004141"/>
    </source>
</evidence>
<evidence type="ECO:0000313" key="8">
    <source>
        <dbReference type="Proteomes" id="UP001219567"/>
    </source>
</evidence>
<evidence type="ECO:0000313" key="7">
    <source>
        <dbReference type="EMBL" id="WFC99932.1"/>
    </source>
</evidence>
<accession>A0AAJ5YUC9</accession>
<keyword evidence="4 6" id="KW-0472">Membrane</keyword>
<dbReference type="FunFam" id="1.20.1540.10:FF:000004">
    <property type="entry name" value="Transmembrane protein 115"/>
    <property type="match status" value="1"/>
</dbReference>
<feature type="transmembrane region" description="Helical" evidence="6">
    <location>
        <begin position="186"/>
        <end position="218"/>
    </location>
</feature>
<name>A0AAJ5YUC9_9BASI</name>
<feature type="transmembrane region" description="Helical" evidence="6">
    <location>
        <begin position="113"/>
        <end position="136"/>
    </location>
</feature>
<dbReference type="SMART" id="SM01160">
    <property type="entry name" value="DUF1751"/>
    <property type="match status" value="1"/>
</dbReference>
<dbReference type="SUPFAM" id="SSF144091">
    <property type="entry name" value="Rhomboid-like"/>
    <property type="match status" value="1"/>
</dbReference>
<gene>
    <name evidence="7" type="ORF">MYAM1_002678</name>
</gene>
<comment type="subcellular location">
    <subcellularLocation>
        <location evidence="1">Membrane</location>
        <topology evidence="1">Multi-pass membrane protein</topology>
    </subcellularLocation>
</comment>
<evidence type="ECO:0000256" key="2">
    <source>
        <dbReference type="ARBA" id="ARBA00022692"/>
    </source>
</evidence>
<keyword evidence="2 6" id="KW-0812">Transmembrane</keyword>
<evidence type="ECO:0000256" key="5">
    <source>
        <dbReference type="SAM" id="MobiDB-lite"/>
    </source>
</evidence>
<dbReference type="PANTHER" id="PTHR13377:SF3">
    <property type="entry name" value="TRANSMEMBRANE PROTEIN 115"/>
    <property type="match status" value="1"/>
</dbReference>
<feature type="region of interest" description="Disordered" evidence="5">
    <location>
        <begin position="308"/>
        <end position="349"/>
    </location>
</feature>
<evidence type="ECO:0000256" key="6">
    <source>
        <dbReference type="SAM" id="Phobius"/>
    </source>
</evidence>
<sequence>MGLEQHVRACMDRVHALPVGTRVLTALVLVFSSFLGILRVFHLLRVSTQVVSTALSYPYLVLVPGQVLWYPWTLVTAAFCETSWIEAMVTLLTVPFAAEYLEARWGTGELLQFSGVIVVISNIIATFISFAMFVVFRVDQPLFGTQFHGLQALQTGFLVAFAQLIPQHEIQLFNSRFSIRVRELPMLYVGVSNVMCVLGYNSPFLLIQFGWLISWFYLRFFQRNEMGTRGDFTESFAFVKWFPPFLQKPLGRVFDLVHSVASRLGLVPRASSYYTDMELNVGEDDLPAPVSSGRAEAERRRAMALEALDQRMAHAKNSSQEERNSSSNANFHRNSAPEPTSSSPSSLKS</sequence>
<dbReference type="Pfam" id="PF08551">
    <property type="entry name" value="DUF1751"/>
    <property type="match status" value="1"/>
</dbReference>
<dbReference type="EMBL" id="CP119945">
    <property type="protein sequence ID" value="WFC99932.1"/>
    <property type="molecule type" value="Genomic_DNA"/>
</dbReference>